<dbReference type="SUPFAM" id="SSF52540">
    <property type="entry name" value="P-loop containing nucleoside triphosphate hydrolases"/>
    <property type="match status" value="1"/>
</dbReference>
<evidence type="ECO:0000256" key="1">
    <source>
        <dbReference type="ARBA" id="ARBA00005771"/>
    </source>
</evidence>
<dbReference type="PANTHER" id="PTHR11783">
    <property type="entry name" value="SULFOTRANSFERASE SULT"/>
    <property type="match status" value="1"/>
</dbReference>
<dbReference type="Gene3D" id="3.40.50.300">
    <property type="entry name" value="P-loop containing nucleotide triphosphate hydrolases"/>
    <property type="match status" value="1"/>
</dbReference>
<dbReference type="EMBL" id="CP053840">
    <property type="protein sequence ID" value="QKF67531.1"/>
    <property type="molecule type" value="Genomic_DNA"/>
</dbReference>
<dbReference type="AlphaFoldDB" id="A0AAE7B9E0"/>
<reference evidence="4 5" key="1">
    <citation type="submission" date="2020-05" db="EMBL/GenBank/DDBJ databases">
        <title>Complete genome sequencing of Campylobacter and Arcobacter type strains.</title>
        <authorList>
            <person name="Miller W.G."/>
            <person name="Yee E."/>
        </authorList>
    </citation>
    <scope>NUCLEOTIDE SEQUENCE [LARGE SCALE GENOMIC DNA]</scope>
    <source>
        <strain evidence="4 5">LMG 26156</strain>
    </source>
</reference>
<proteinExistence type="inferred from homology"/>
<feature type="domain" description="Sulfotransferase" evidence="3">
    <location>
        <begin position="39"/>
        <end position="265"/>
    </location>
</feature>
<evidence type="ECO:0000313" key="5">
    <source>
        <dbReference type="Proteomes" id="UP000503482"/>
    </source>
</evidence>
<dbReference type="GO" id="GO:0008146">
    <property type="term" value="F:sulfotransferase activity"/>
    <property type="evidence" value="ECO:0007669"/>
    <property type="project" value="InterPro"/>
</dbReference>
<dbReference type="Pfam" id="PF00685">
    <property type="entry name" value="Sulfotransfer_1"/>
    <property type="match status" value="1"/>
</dbReference>
<evidence type="ECO:0000313" key="4">
    <source>
        <dbReference type="EMBL" id="QKF67531.1"/>
    </source>
</evidence>
<organism evidence="4 5">
    <name type="scientific">Arcobacter venerupis</name>
    <dbReference type="NCBI Taxonomy" id="1054033"/>
    <lineage>
        <taxon>Bacteria</taxon>
        <taxon>Pseudomonadati</taxon>
        <taxon>Campylobacterota</taxon>
        <taxon>Epsilonproteobacteria</taxon>
        <taxon>Campylobacterales</taxon>
        <taxon>Arcobacteraceae</taxon>
        <taxon>Arcobacter</taxon>
    </lineage>
</organism>
<dbReference type="InterPro" id="IPR027417">
    <property type="entry name" value="P-loop_NTPase"/>
</dbReference>
<gene>
    <name evidence="4" type="ORF">AVENP_1990</name>
</gene>
<dbReference type="KEGG" id="avp:AVENP_1990"/>
<dbReference type="Proteomes" id="UP000503482">
    <property type="component" value="Chromosome"/>
</dbReference>
<comment type="similarity">
    <text evidence="1">Belongs to the sulfotransferase 1 family.</text>
</comment>
<keyword evidence="5" id="KW-1185">Reference proteome</keyword>
<sequence>MNNILKSIVLGYFELIKKRLRKVRDEKSYRLYPNNPKHNDIYLVEFPKSGVTWLATLIANINLLESNEKVQATFYNLHQYIPDIHKSRDLIDKPLWNFPKYRFIKSHDTYNKNYNFVIYLIRDPYKVMNSYYIFCKQLGWYDKTFKEFVEDPVFGIKSWVHHTNSWLDRKVSAQRIHFLKYEDLIDDPFLTINNLYTNLGLLVDDKNINKAISLSNIENMKKTEKFYNINSSASTEFEFVDKSKNFFEENMNEDIKSYIYDNVKNSKIYNKYYEKLI</sequence>
<name>A0AAE7B9E0_9BACT</name>
<protein>
    <submittedName>
        <fullName evidence="4">Sulfotransferase</fullName>
    </submittedName>
</protein>
<keyword evidence="2" id="KW-0808">Transferase</keyword>
<evidence type="ECO:0000259" key="3">
    <source>
        <dbReference type="Pfam" id="PF00685"/>
    </source>
</evidence>
<dbReference type="InterPro" id="IPR000863">
    <property type="entry name" value="Sulfotransferase_dom"/>
</dbReference>
<dbReference type="RefSeq" id="WP_128357908.1">
    <property type="nucleotide sequence ID" value="NZ_CP053840.1"/>
</dbReference>
<accession>A0AAE7B9E0</accession>
<evidence type="ECO:0000256" key="2">
    <source>
        <dbReference type="ARBA" id="ARBA00022679"/>
    </source>
</evidence>